<feature type="signal peptide" evidence="7">
    <location>
        <begin position="1"/>
        <end position="25"/>
    </location>
</feature>
<dbReference type="Gene3D" id="2.60.40.1180">
    <property type="entry name" value="Golgi alpha-mannosidase II"/>
    <property type="match status" value="1"/>
</dbReference>
<dbReference type="AlphaFoldDB" id="A0A5K7XI54"/>
<dbReference type="InterPro" id="IPR013780">
    <property type="entry name" value="Glyco_hydro_b"/>
</dbReference>
<comment type="similarity">
    <text evidence="2">Belongs to the glycosyl hydrolase 51 family.</text>
</comment>
<evidence type="ECO:0000256" key="3">
    <source>
        <dbReference type="ARBA" id="ARBA00012670"/>
    </source>
</evidence>
<dbReference type="InterPro" id="IPR017853">
    <property type="entry name" value="GH"/>
</dbReference>
<name>A0A5K7XI54_9BACT</name>
<dbReference type="Proteomes" id="UP000326837">
    <property type="component" value="Chromosome"/>
</dbReference>
<dbReference type="GO" id="GO:0046556">
    <property type="term" value="F:alpha-L-arabinofuranosidase activity"/>
    <property type="evidence" value="ECO:0007669"/>
    <property type="project" value="UniProtKB-EC"/>
</dbReference>
<organism evidence="9 10">
    <name type="scientific">Lacipirellula parvula</name>
    <dbReference type="NCBI Taxonomy" id="2650471"/>
    <lineage>
        <taxon>Bacteria</taxon>
        <taxon>Pseudomonadati</taxon>
        <taxon>Planctomycetota</taxon>
        <taxon>Planctomycetia</taxon>
        <taxon>Pirellulales</taxon>
        <taxon>Lacipirellulaceae</taxon>
        <taxon>Lacipirellula</taxon>
    </lineage>
</organism>
<sequence>MASRNGFFPICCASFVLLSASFSLAQPATIRIDAAKEIHRLSPLLSGACIEDVNHEIYGGLYSQMIFGESFQEPALASPIEGMAAYGGDWKIAHEILQSPAGDGNKIVAKDATFADGEASVEIWFDDNAAGNAGLIIRTSQPGIGADRFVGYEIALDPERQVVRLGRHRHDFTLLQDAACDVPTQEWVTLRVVAEGSQLEIFVNGQNVLTYDDADPHAIETGAVGLRQFHRAARYRNLQAGATGQTRAIPFTPAKANGQAISRMWQPIRTGDVQPAFELPRTNPFVGVQSQHIKFTAGTGEAGIANRGLNGWGLHFEAGQPYEGELYLRADEPCELYVALENKDGSRVLAEQTLHVAAGNWRKLDFKLTPSATVRDGRFTIKLRRPGNVVVGYVFLQPGSWGRFKDLPVRRDVAELLQQQGIRLLRYGGTMVNNDEYRWQKMIGPRATRPPYDGHWYDYSTNGWGIIDFMNFCEAADFEYVPTFSMGETPESMAQFIMYATAPAESEWGAKRARDGHPEPYRLKYLQLGNEERVDLDYAARFKERAEAIWKVDPNIQLIVGDFVYDHPITDPQCITGAASGITTLDGQRSILEFAKAAGHEVWFDVHVWTDGPDRHQTLEGMFSFIDALENLQTGADFKVVVFEFNANNHDQRRAIGNALALHSVERDGRIPIALSANCLQPDGQNDNGWDQGLLFLNPSQAWLQPPGYVTQMYSQAAQPRLVACEVAGAESLDANAKLSDDGKSLTCTIVNSGSAAVGVSLVIDGYRPASKQVVATSLAGPLAVANTAEQPERLTPQRREWRFGDLSTGAEFRFEPYSVTTIEFK</sequence>
<dbReference type="Gene3D" id="3.20.20.80">
    <property type="entry name" value="Glycosidases"/>
    <property type="match status" value="1"/>
</dbReference>
<feature type="domain" description="Alpha-L-arabinofuranosidase C-terminal" evidence="8">
    <location>
        <begin position="644"/>
        <end position="819"/>
    </location>
</feature>
<evidence type="ECO:0000313" key="9">
    <source>
        <dbReference type="EMBL" id="BBO34641.1"/>
    </source>
</evidence>
<keyword evidence="10" id="KW-1185">Reference proteome</keyword>
<reference evidence="10" key="1">
    <citation type="submission" date="2019-10" db="EMBL/GenBank/DDBJ databases">
        <title>Lacipirellula parvula gen. nov., sp. nov., representing a lineage of planctomycetes widespread in freshwater anoxic habitats, and description of the family Lacipirellulaceae.</title>
        <authorList>
            <person name="Dedysh S.N."/>
            <person name="Kulichevskaya I.S."/>
            <person name="Beletsky A.V."/>
            <person name="Rakitin A.L."/>
            <person name="Mardanov A.V."/>
            <person name="Ivanova A.A."/>
            <person name="Saltykova V.X."/>
            <person name="Rijpstra W.I.C."/>
            <person name="Sinninghe Damste J.S."/>
            <person name="Ravin N.V."/>
        </authorList>
    </citation>
    <scope>NUCLEOTIDE SEQUENCE [LARGE SCALE GENOMIC DNA]</scope>
    <source>
        <strain evidence="10">PX69</strain>
    </source>
</reference>
<evidence type="ECO:0000259" key="8">
    <source>
        <dbReference type="SMART" id="SM00813"/>
    </source>
</evidence>
<dbReference type="RefSeq" id="WP_152100175.1">
    <property type="nucleotide sequence ID" value="NZ_AP021861.1"/>
</dbReference>
<dbReference type="Gene3D" id="2.60.120.560">
    <property type="entry name" value="Exo-inulinase, domain 1"/>
    <property type="match status" value="1"/>
</dbReference>
<evidence type="ECO:0000256" key="6">
    <source>
        <dbReference type="ARBA" id="ARBA00023180"/>
    </source>
</evidence>
<evidence type="ECO:0000256" key="2">
    <source>
        <dbReference type="ARBA" id="ARBA00007186"/>
    </source>
</evidence>
<evidence type="ECO:0000256" key="1">
    <source>
        <dbReference type="ARBA" id="ARBA00001462"/>
    </source>
</evidence>
<keyword evidence="4 7" id="KW-0732">Signal</keyword>
<evidence type="ECO:0000313" key="10">
    <source>
        <dbReference type="Proteomes" id="UP000326837"/>
    </source>
</evidence>
<feature type="chain" id="PRO_5025026225" description="non-reducing end alpha-L-arabinofuranosidase" evidence="7">
    <location>
        <begin position="26"/>
        <end position="826"/>
    </location>
</feature>
<evidence type="ECO:0000256" key="5">
    <source>
        <dbReference type="ARBA" id="ARBA00022801"/>
    </source>
</evidence>
<dbReference type="Pfam" id="PF06964">
    <property type="entry name" value="Alpha-L-AF_C"/>
    <property type="match status" value="1"/>
</dbReference>
<dbReference type="EMBL" id="AP021861">
    <property type="protein sequence ID" value="BBO34641.1"/>
    <property type="molecule type" value="Genomic_DNA"/>
</dbReference>
<dbReference type="Pfam" id="PF22848">
    <property type="entry name" value="ASD1_dom"/>
    <property type="match status" value="1"/>
</dbReference>
<dbReference type="InterPro" id="IPR010496">
    <property type="entry name" value="AL/BT2_dom"/>
</dbReference>
<keyword evidence="6" id="KW-0325">Glycoprotein</keyword>
<dbReference type="GO" id="GO:0046373">
    <property type="term" value="P:L-arabinose metabolic process"/>
    <property type="evidence" value="ECO:0007669"/>
    <property type="project" value="InterPro"/>
</dbReference>
<gene>
    <name evidence="9" type="ORF">PLANPX_4253</name>
</gene>
<dbReference type="EC" id="3.2.1.55" evidence="3"/>
<dbReference type="InterPro" id="IPR055235">
    <property type="entry name" value="ASD1_cat"/>
</dbReference>
<protein>
    <recommendedName>
        <fullName evidence="3">non-reducing end alpha-L-arabinofuranosidase</fullName>
        <ecNumber evidence="3">3.2.1.55</ecNumber>
    </recommendedName>
</protein>
<dbReference type="SUPFAM" id="SSF51445">
    <property type="entry name" value="(Trans)glycosidases"/>
    <property type="match status" value="1"/>
</dbReference>
<dbReference type="PANTHER" id="PTHR31776">
    <property type="entry name" value="ALPHA-L-ARABINOFURANOSIDASE 1"/>
    <property type="match status" value="1"/>
</dbReference>
<dbReference type="Pfam" id="PF06439">
    <property type="entry name" value="3keto-disac_hyd"/>
    <property type="match status" value="1"/>
</dbReference>
<comment type="catalytic activity">
    <reaction evidence="1">
        <text>Hydrolysis of terminal non-reducing alpha-L-arabinofuranoside residues in alpha-L-arabinosides.</text>
        <dbReference type="EC" id="3.2.1.55"/>
    </reaction>
</comment>
<dbReference type="PANTHER" id="PTHR31776:SF0">
    <property type="entry name" value="ALPHA-L-ARABINOFURANOSIDASE 1"/>
    <property type="match status" value="1"/>
</dbReference>
<dbReference type="InterPro" id="IPR010720">
    <property type="entry name" value="Alpha-L-AF_C"/>
</dbReference>
<accession>A0A5K7XI54</accession>
<dbReference type="SMART" id="SM00813">
    <property type="entry name" value="Alpha-L-AF_C"/>
    <property type="match status" value="1"/>
</dbReference>
<evidence type="ECO:0000256" key="7">
    <source>
        <dbReference type="SAM" id="SignalP"/>
    </source>
</evidence>
<proteinExistence type="inferred from homology"/>
<dbReference type="KEGG" id="lpav:PLANPX_4253"/>
<keyword evidence="5" id="KW-0378">Hydrolase</keyword>
<dbReference type="InterPro" id="IPR051563">
    <property type="entry name" value="Glycosyl_Hydrolase_51"/>
</dbReference>
<evidence type="ECO:0000256" key="4">
    <source>
        <dbReference type="ARBA" id="ARBA00022729"/>
    </source>
</evidence>